<evidence type="ECO:0008006" key="3">
    <source>
        <dbReference type="Google" id="ProtNLM"/>
    </source>
</evidence>
<dbReference type="EMBL" id="JBEPIJ010000007">
    <property type="protein sequence ID" value="MES0873900.1"/>
    <property type="molecule type" value="Genomic_DNA"/>
</dbReference>
<organism evidence="1 2">
    <name type="scientific">Sinimarinibacterium thermocellulolyticum</name>
    <dbReference type="NCBI Taxonomy" id="3170016"/>
    <lineage>
        <taxon>Bacteria</taxon>
        <taxon>Pseudomonadati</taxon>
        <taxon>Pseudomonadota</taxon>
        <taxon>Gammaproteobacteria</taxon>
        <taxon>Nevskiales</taxon>
        <taxon>Nevskiaceae</taxon>
        <taxon>Sinimarinibacterium</taxon>
    </lineage>
</organism>
<sequence>MRERAEAWLRDDNHEIPHESLNDLTCVEYGLHHPPDTSNDPWP</sequence>
<dbReference type="Proteomes" id="UP001465331">
    <property type="component" value="Unassembled WGS sequence"/>
</dbReference>
<name>A0ABV2A9H1_9GAMM</name>
<evidence type="ECO:0000313" key="1">
    <source>
        <dbReference type="EMBL" id="MES0873900.1"/>
    </source>
</evidence>
<accession>A0ABV2A9H1</accession>
<gene>
    <name evidence="1" type="ORF">ABSH63_07795</name>
</gene>
<proteinExistence type="predicted"/>
<evidence type="ECO:0000313" key="2">
    <source>
        <dbReference type="Proteomes" id="UP001465331"/>
    </source>
</evidence>
<comment type="caution">
    <text evidence="1">The sequence shown here is derived from an EMBL/GenBank/DDBJ whole genome shotgun (WGS) entry which is preliminary data.</text>
</comment>
<reference evidence="1 2" key="1">
    <citation type="submission" date="2024-06" db="EMBL/GenBank/DDBJ databases">
        <authorList>
            <person name="Li Z."/>
            <person name="Jiang Y."/>
        </authorList>
    </citation>
    <scope>NUCLEOTIDE SEQUENCE [LARGE SCALE GENOMIC DNA]</scope>
    <source>
        <strain evidence="1 2">HSW-8</strain>
    </source>
</reference>
<keyword evidence="2" id="KW-1185">Reference proteome</keyword>
<protein>
    <recommendedName>
        <fullName evidence="3">Transposase</fullName>
    </recommendedName>
</protein>